<proteinExistence type="predicted"/>
<evidence type="ECO:0000313" key="2">
    <source>
        <dbReference type="Proteomes" id="UP000814033"/>
    </source>
</evidence>
<protein>
    <submittedName>
        <fullName evidence="1">Uncharacterized protein</fullName>
    </submittedName>
</protein>
<organism evidence="1 2">
    <name type="scientific">Auriscalpium vulgare</name>
    <dbReference type="NCBI Taxonomy" id="40419"/>
    <lineage>
        <taxon>Eukaryota</taxon>
        <taxon>Fungi</taxon>
        <taxon>Dikarya</taxon>
        <taxon>Basidiomycota</taxon>
        <taxon>Agaricomycotina</taxon>
        <taxon>Agaricomycetes</taxon>
        <taxon>Russulales</taxon>
        <taxon>Auriscalpiaceae</taxon>
        <taxon>Auriscalpium</taxon>
    </lineage>
</organism>
<sequence>MAHQAPLVFVLAHPGQYTVNLPHLRAAWWVDAQPPPSTNAGAPSFPTASTHPPGFGVPSFGPAVPASLATPPPFTPAIATPDIAHAPAPAFAPAPAPAPALTTTAAAFASQSPTPPAVAAPVPTPFFAAPAFLTGAWPFDAAGASAFLVGAASSTPDLPSAGPRTPPPSPAPPTILAAAAADSLEDNAAPVSPVSPAPIANRRTRARRARSTGPRIPSAPVPPTLPTAGATGSLEHEEVPVTPLTPAPVHARNRVRRPSSSPPPVPTTQANVFRLRLDDFGRGEDINRDDPLERLEI</sequence>
<reference evidence="1" key="1">
    <citation type="submission" date="2021-02" db="EMBL/GenBank/DDBJ databases">
        <authorList>
            <consortium name="DOE Joint Genome Institute"/>
            <person name="Ahrendt S."/>
            <person name="Looney B.P."/>
            <person name="Miyauchi S."/>
            <person name="Morin E."/>
            <person name="Drula E."/>
            <person name="Courty P.E."/>
            <person name="Chicoki N."/>
            <person name="Fauchery L."/>
            <person name="Kohler A."/>
            <person name="Kuo A."/>
            <person name="Labutti K."/>
            <person name="Pangilinan J."/>
            <person name="Lipzen A."/>
            <person name="Riley R."/>
            <person name="Andreopoulos W."/>
            <person name="He G."/>
            <person name="Johnson J."/>
            <person name="Barry K.W."/>
            <person name="Grigoriev I.V."/>
            <person name="Nagy L."/>
            <person name="Hibbett D."/>
            <person name="Henrissat B."/>
            <person name="Matheny P.B."/>
            <person name="Labbe J."/>
            <person name="Martin F."/>
        </authorList>
    </citation>
    <scope>NUCLEOTIDE SEQUENCE</scope>
    <source>
        <strain evidence="1">FP105234-sp</strain>
    </source>
</reference>
<keyword evidence="2" id="KW-1185">Reference proteome</keyword>
<dbReference type="Proteomes" id="UP000814033">
    <property type="component" value="Unassembled WGS sequence"/>
</dbReference>
<gene>
    <name evidence="1" type="ORF">FA95DRAFT_1612208</name>
</gene>
<accession>A0ACB8R6Z9</accession>
<evidence type="ECO:0000313" key="1">
    <source>
        <dbReference type="EMBL" id="KAI0039911.1"/>
    </source>
</evidence>
<comment type="caution">
    <text evidence="1">The sequence shown here is derived from an EMBL/GenBank/DDBJ whole genome shotgun (WGS) entry which is preliminary data.</text>
</comment>
<name>A0ACB8R6Z9_9AGAM</name>
<dbReference type="EMBL" id="MU276249">
    <property type="protein sequence ID" value="KAI0039911.1"/>
    <property type="molecule type" value="Genomic_DNA"/>
</dbReference>
<reference evidence="1" key="2">
    <citation type="journal article" date="2022" name="New Phytol.">
        <title>Evolutionary transition to the ectomycorrhizal habit in the genomes of a hyperdiverse lineage of mushroom-forming fungi.</title>
        <authorList>
            <person name="Looney B."/>
            <person name="Miyauchi S."/>
            <person name="Morin E."/>
            <person name="Drula E."/>
            <person name="Courty P.E."/>
            <person name="Kohler A."/>
            <person name="Kuo A."/>
            <person name="LaButti K."/>
            <person name="Pangilinan J."/>
            <person name="Lipzen A."/>
            <person name="Riley R."/>
            <person name="Andreopoulos W."/>
            <person name="He G."/>
            <person name="Johnson J."/>
            <person name="Nolan M."/>
            <person name="Tritt A."/>
            <person name="Barry K.W."/>
            <person name="Grigoriev I.V."/>
            <person name="Nagy L.G."/>
            <person name="Hibbett D."/>
            <person name="Henrissat B."/>
            <person name="Matheny P.B."/>
            <person name="Labbe J."/>
            <person name="Martin F.M."/>
        </authorList>
    </citation>
    <scope>NUCLEOTIDE SEQUENCE</scope>
    <source>
        <strain evidence="1">FP105234-sp</strain>
    </source>
</reference>